<name>A0A3D8HF75_9BACT</name>
<reference evidence="3 4" key="1">
    <citation type="submission" date="2018-07" db="EMBL/GenBank/DDBJ databases">
        <title>Parabacteroides acidifaciens nov. sp., isolated from human feces.</title>
        <authorList>
            <person name="Wang Y.J."/>
        </authorList>
    </citation>
    <scope>NUCLEOTIDE SEQUENCE [LARGE SCALE GENOMIC DNA]</scope>
    <source>
        <strain evidence="3 4">426-9</strain>
    </source>
</reference>
<evidence type="ECO:0000259" key="1">
    <source>
        <dbReference type="Pfam" id="PF08308"/>
    </source>
</evidence>
<protein>
    <submittedName>
        <fullName evidence="3">PEGA domain-containing protein</fullName>
    </submittedName>
</protein>
<dbReference type="InterPro" id="IPR013229">
    <property type="entry name" value="PEGA"/>
</dbReference>
<dbReference type="AlphaFoldDB" id="A0A3D8HF75"/>
<evidence type="ECO:0000313" key="3">
    <source>
        <dbReference type="EMBL" id="RDU49623.1"/>
    </source>
</evidence>
<accession>A0A3D8HF75</accession>
<dbReference type="EMBL" id="JACRTI010000014">
    <property type="protein sequence ID" value="MBC8601635.1"/>
    <property type="molecule type" value="Genomic_DNA"/>
</dbReference>
<dbReference type="RefSeq" id="WP_115499128.1">
    <property type="nucleotide sequence ID" value="NZ_JACRTI010000014.1"/>
</dbReference>
<evidence type="ECO:0000313" key="4">
    <source>
        <dbReference type="Proteomes" id="UP000256321"/>
    </source>
</evidence>
<evidence type="ECO:0000313" key="5">
    <source>
        <dbReference type="Proteomes" id="UP000629596"/>
    </source>
</evidence>
<evidence type="ECO:0000313" key="2">
    <source>
        <dbReference type="EMBL" id="MBC8601635.1"/>
    </source>
</evidence>
<gene>
    <name evidence="3" type="ORF">DWU89_08015</name>
    <name evidence="2" type="ORF">H8784_07845</name>
</gene>
<organism evidence="3 4">
    <name type="scientific">Parabacteroides acidifaciens</name>
    <dbReference type="NCBI Taxonomy" id="2290935"/>
    <lineage>
        <taxon>Bacteria</taxon>
        <taxon>Pseudomonadati</taxon>
        <taxon>Bacteroidota</taxon>
        <taxon>Bacteroidia</taxon>
        <taxon>Bacteroidales</taxon>
        <taxon>Tannerellaceae</taxon>
        <taxon>Parabacteroides</taxon>
    </lineage>
</organism>
<reference evidence="2 5" key="2">
    <citation type="submission" date="2020-08" db="EMBL/GenBank/DDBJ databases">
        <title>Genome public.</title>
        <authorList>
            <person name="Liu C."/>
            <person name="Sun Q."/>
        </authorList>
    </citation>
    <scope>NUCLEOTIDE SEQUENCE [LARGE SCALE GENOMIC DNA]</scope>
    <source>
        <strain evidence="2 5">426_9</strain>
    </source>
</reference>
<dbReference type="EMBL" id="QREV01000014">
    <property type="protein sequence ID" value="RDU49623.1"/>
    <property type="molecule type" value="Genomic_DNA"/>
</dbReference>
<dbReference type="PANTHER" id="PTHR36194">
    <property type="entry name" value="S-LAYER-LIKE PROTEIN"/>
    <property type="match status" value="1"/>
</dbReference>
<sequence length="583" mass="65738">MKKIVLFFLFAIVVLPGYSQEKQEDQLQLHSFKESRSLGGLENIGTRFFDGEWPKDVNGDKDCAWVRVTFENMPIDDAANVKFNFGNSAPIKETRNRLNYDEKEIWIFVTPTDAAIMEAQLDHGTIAKSNRLYSLSLKPKGVYDVVLKNNKTATIFISSNPTGVTVLMDDREIGRTPVQPSGVSYGKHSLVFTKDGKMLKKETIEVADGNIRFDSYDFRERKVVHLESDPSGADIYVDGENALKGRTPMDLELPYGLHSIVAVVSADKRDTLALTVGDNTSKVMLRPVKKKSVELYASYQGGRVNARLDVSNLDGSYTVDPDELKEAKPSYHLNLPYGRYKFRMSYAGNYKEKTARVKANSQSKYEFLIKPKNSIVWPWQREYDSAPMGFSMGYVTKQWVTSGEGSRVKEDVWGRENKRLHGLQVGLHFQPCFSWGLGLYTGLFYECYMSWDDEMKDNGYLDKFVEHCAYMPVHAYYRIPFAEKVALSVHGGIGLDYGIHAAFSSSEDGDNTEPVTDYYGQEAWPNRFNLSAEVGLGMRVGPVQVNASYSKGLTDHKFYADQGSFKTVQNKLGLSVSWVFGAN</sequence>
<dbReference type="PANTHER" id="PTHR36194:SF1">
    <property type="entry name" value="S-LAYER-LIKE PROTEIN"/>
    <property type="match status" value="1"/>
</dbReference>
<dbReference type="Proteomes" id="UP000256321">
    <property type="component" value="Unassembled WGS sequence"/>
</dbReference>
<feature type="domain" description="PEGA" evidence="1">
    <location>
        <begin position="224"/>
        <end position="261"/>
    </location>
</feature>
<proteinExistence type="predicted"/>
<feature type="domain" description="PEGA" evidence="1">
    <location>
        <begin position="153"/>
        <end position="207"/>
    </location>
</feature>
<dbReference type="Pfam" id="PF08308">
    <property type="entry name" value="PEGA"/>
    <property type="match status" value="2"/>
</dbReference>
<dbReference type="Proteomes" id="UP000629596">
    <property type="component" value="Unassembled WGS sequence"/>
</dbReference>
<keyword evidence="5" id="KW-1185">Reference proteome</keyword>
<comment type="caution">
    <text evidence="3">The sequence shown here is derived from an EMBL/GenBank/DDBJ whole genome shotgun (WGS) entry which is preliminary data.</text>
</comment>